<dbReference type="RefSeq" id="WP_091105896.1">
    <property type="nucleotide sequence ID" value="NZ_FOBF01000037.1"/>
</dbReference>
<dbReference type="OrthoDB" id="3427963at2"/>
<keyword evidence="3" id="KW-1185">Reference proteome</keyword>
<accession>A0A1H8JEH6</accession>
<protein>
    <submittedName>
        <fullName evidence="2">Uncharacterized protein</fullName>
    </submittedName>
</protein>
<organism evidence="2 3">
    <name type="scientific">Nonomuraea pusilla</name>
    <dbReference type="NCBI Taxonomy" id="46177"/>
    <lineage>
        <taxon>Bacteria</taxon>
        <taxon>Bacillati</taxon>
        <taxon>Actinomycetota</taxon>
        <taxon>Actinomycetes</taxon>
        <taxon>Streptosporangiales</taxon>
        <taxon>Streptosporangiaceae</taxon>
        <taxon>Nonomuraea</taxon>
    </lineage>
</organism>
<dbReference type="EMBL" id="FOBF01000037">
    <property type="protein sequence ID" value="SEN78617.1"/>
    <property type="molecule type" value="Genomic_DNA"/>
</dbReference>
<dbReference type="Proteomes" id="UP000198953">
    <property type="component" value="Unassembled WGS sequence"/>
</dbReference>
<gene>
    <name evidence="2" type="ORF">SAMN05660976_08312</name>
</gene>
<proteinExistence type="predicted"/>
<evidence type="ECO:0000313" key="2">
    <source>
        <dbReference type="EMBL" id="SEN78617.1"/>
    </source>
</evidence>
<feature type="region of interest" description="Disordered" evidence="1">
    <location>
        <begin position="213"/>
        <end position="236"/>
    </location>
</feature>
<evidence type="ECO:0000256" key="1">
    <source>
        <dbReference type="SAM" id="MobiDB-lite"/>
    </source>
</evidence>
<reference evidence="2 3" key="1">
    <citation type="submission" date="2016-10" db="EMBL/GenBank/DDBJ databases">
        <authorList>
            <person name="de Groot N.N."/>
        </authorList>
    </citation>
    <scope>NUCLEOTIDE SEQUENCE [LARGE SCALE GENOMIC DNA]</scope>
    <source>
        <strain evidence="2 3">DSM 43357</strain>
    </source>
</reference>
<dbReference type="AlphaFoldDB" id="A0A1H8JEH6"/>
<sequence length="236" mass="25759">MRHTDTADRRAVEPGHARSLADHGFGWAIMWDDRHDQPVIVRPEHGDDGTLLEICTYEEMFTLGGHCATREDARTCEECMPGGQPDFKVIANHMTDMLGDHYICRDDIAACMPLTVPYTRALTAYGYQRRAQGGPHCEHTFHQRYVSPEGHPVELIMPISPIPDDPSAPPLTIEWTYLGHIGPEGAYPVTDLPADTPPADVAELIATHVAIHPPAPSADTTNGTDAPTGAEAPITV</sequence>
<name>A0A1H8JEH6_9ACTN</name>
<evidence type="ECO:0000313" key="3">
    <source>
        <dbReference type="Proteomes" id="UP000198953"/>
    </source>
</evidence>